<gene>
    <name evidence="1" type="ORF">FZC84_00975</name>
</gene>
<organism evidence="1 2">
    <name type="scientific">Rossellomorea vietnamensis</name>
    <dbReference type="NCBI Taxonomy" id="218284"/>
    <lineage>
        <taxon>Bacteria</taxon>
        <taxon>Bacillati</taxon>
        <taxon>Bacillota</taxon>
        <taxon>Bacilli</taxon>
        <taxon>Bacillales</taxon>
        <taxon>Bacillaceae</taxon>
        <taxon>Rossellomorea</taxon>
    </lineage>
</organism>
<proteinExistence type="predicted"/>
<evidence type="ECO:0000313" key="2">
    <source>
        <dbReference type="Proteomes" id="UP000325182"/>
    </source>
</evidence>
<evidence type="ECO:0000313" key="1">
    <source>
        <dbReference type="EMBL" id="TYS01265.1"/>
    </source>
</evidence>
<dbReference type="RefSeq" id="WP_148952625.1">
    <property type="nucleotide sequence ID" value="NZ_VTEG01000001.1"/>
</dbReference>
<protein>
    <submittedName>
        <fullName evidence="1">Uncharacterized protein</fullName>
    </submittedName>
</protein>
<dbReference type="SUPFAM" id="SSF52540">
    <property type="entry name" value="P-loop containing nucleoside triphosphate hydrolases"/>
    <property type="match status" value="1"/>
</dbReference>
<dbReference type="AlphaFoldDB" id="A0A5D4MHA3"/>
<dbReference type="InterPro" id="IPR027417">
    <property type="entry name" value="P-loop_NTPase"/>
</dbReference>
<dbReference type="Proteomes" id="UP000325182">
    <property type="component" value="Unassembled WGS sequence"/>
</dbReference>
<sequence length="1142" mass="134335">MKTKQREFKSSVNIKFDLGKQEFFRNYLPTPSHAESLQKIISGFNDSEGKHSHIVIGPYGTGKSLLGTLIAGMASRTVSDSSFEFLKKKFTNVDDEIYGQLSEFQLKDKKYLPVILNGNEGSFRQSIISAVMKTIEENNLEIIVPGIINKILKTVEKWEEEFPKTYKEFKKQLRDSERSIDVWRVNILNYEKEEIAWFKNIFPSLSSGAEFIVDFKEDFTEQIKFVIDQLDKQNLGLFIVYDEFGRFLQSLQPNMIHETMQDLQDLAELSDHHAKHLHLLFITHKNLRHYFLKLSEEYQNEFQRIEKRFQLYHIDSDRSTFIRITESLLSNMEQKREIPNLTETDVKNELRKYPLFSHLNQVEVEKLVIKGAYPIHPVAIFMLPHLSSYFAQNERTLFTFLQSKEKGGLVNHIKHNTGYYLTYKLFDFFFPEIDQEEYLENKGLEIYKKLVPRIPIDKNELKNLFKFLSLWSITNLSSKQKLTSDFISFAMGLEKEFLENQLLQLSKLKVIRFNRIQGSWELFEGSSIDLEHEILLRKETSTITSNQKKGILERTLNKKYFLSNDYNDQKSMTRFASVNIILSSEILDPDFDSSKIRFEMNSDAIVNYVLIEDTQEYEIVLEKLASINDKYSYFCIPFKSIQEIKEELFQYHILTTLKQDADFMKNDKDLLNEVTIKLEDLFYALTNFMKTYTEFSGELQWYLNGKKLRIKNEIIFEKILSNRMFEIFPLTPEVRNDSFVRRKINSVQRKAGFKVVDHIIEDYKEGGLSIEGNGPDYLIFATIFKNNNFDLSNLNEIESIEFNSLRNDLVSELLRKDHGKLSDLTQILKLEPYGIRAPLIPIILISLLRDKWDQLMFYRNEMYVPAITGEKLYQMVEEDKEYEFVFYNFDEKYKPLFNFLKETFGEYVSETTLRSATPIVLSSGLLNWLRSLPRFTQVTNNMNKELVEFRDLIKRSEIDPRSTIEIFYLNYASNLSVIIKNKDSLESHLLDYKKVLKNRVLNLIGCNDFIELFQWANKKNPVIKKNNSLVNGIINADRDNWIDSIILTIVGVRLEEWSDTTDHMFEQLLLKDYNSNESDIPQGEYLTISLNGSEKSITKLEMSTKTQTIYKNVHRMIKNAGRNVPKDEIEYMLYHLVKEFVE</sequence>
<name>A0A5D4MHA3_9BACI</name>
<accession>A0A5D4MHA3</accession>
<reference evidence="1 2" key="1">
    <citation type="submission" date="2019-08" db="EMBL/GenBank/DDBJ databases">
        <title>Bacillus genomes from the desert of Cuatro Cienegas, Coahuila.</title>
        <authorList>
            <person name="Olmedo-Alvarez G."/>
        </authorList>
    </citation>
    <scope>NUCLEOTIDE SEQUENCE [LARGE SCALE GENOMIC DNA]</scope>
    <source>
        <strain evidence="1 2">CH128b_4D</strain>
    </source>
</reference>
<comment type="caution">
    <text evidence="1">The sequence shown here is derived from an EMBL/GenBank/DDBJ whole genome shotgun (WGS) entry which is preliminary data.</text>
</comment>
<dbReference type="EMBL" id="VTEG01000001">
    <property type="protein sequence ID" value="TYS01265.1"/>
    <property type="molecule type" value="Genomic_DNA"/>
</dbReference>